<dbReference type="SMART" id="SM00245">
    <property type="entry name" value="TSPc"/>
    <property type="match status" value="1"/>
</dbReference>
<organism evidence="4 5">
    <name type="scientific">Nitrospirillum amazonense</name>
    <dbReference type="NCBI Taxonomy" id="28077"/>
    <lineage>
        <taxon>Bacteria</taxon>
        <taxon>Pseudomonadati</taxon>
        <taxon>Pseudomonadota</taxon>
        <taxon>Alphaproteobacteria</taxon>
        <taxon>Rhodospirillales</taxon>
        <taxon>Azospirillaceae</taxon>
        <taxon>Nitrospirillum</taxon>
    </lineage>
</organism>
<dbReference type="GO" id="GO:0008236">
    <property type="term" value="F:serine-type peptidase activity"/>
    <property type="evidence" value="ECO:0007669"/>
    <property type="project" value="InterPro"/>
</dbReference>
<feature type="region of interest" description="Disordered" evidence="1">
    <location>
        <begin position="329"/>
        <end position="376"/>
    </location>
</feature>
<dbReference type="RefSeq" id="WP_145612563.1">
    <property type="nucleotide sequence ID" value="NZ_VITV01000008.1"/>
</dbReference>
<dbReference type="Proteomes" id="UP000320516">
    <property type="component" value="Unassembled WGS sequence"/>
</dbReference>
<dbReference type="PANTHER" id="PTHR11261">
    <property type="entry name" value="INTERPHOTORECEPTOR RETINOID-BINDING PROTEIN"/>
    <property type="match status" value="1"/>
</dbReference>
<evidence type="ECO:0000313" key="5">
    <source>
        <dbReference type="Proteomes" id="UP000320516"/>
    </source>
</evidence>
<keyword evidence="2" id="KW-0732">Signal</keyword>
<evidence type="ECO:0000313" key="4">
    <source>
        <dbReference type="EMBL" id="TWB69814.1"/>
    </source>
</evidence>
<dbReference type="GO" id="GO:0006508">
    <property type="term" value="P:proteolysis"/>
    <property type="evidence" value="ECO:0007669"/>
    <property type="project" value="InterPro"/>
</dbReference>
<feature type="signal peptide" evidence="2">
    <location>
        <begin position="1"/>
        <end position="21"/>
    </location>
</feature>
<proteinExistence type="predicted"/>
<evidence type="ECO:0000259" key="3">
    <source>
        <dbReference type="SMART" id="SM00245"/>
    </source>
</evidence>
<accession>A0A560JK78</accession>
<feature type="chain" id="PRO_5021974324" evidence="2">
    <location>
        <begin position="22"/>
        <end position="453"/>
    </location>
</feature>
<dbReference type="SUPFAM" id="SSF52096">
    <property type="entry name" value="ClpP/crotonase"/>
    <property type="match status" value="1"/>
</dbReference>
<evidence type="ECO:0000256" key="1">
    <source>
        <dbReference type="SAM" id="MobiDB-lite"/>
    </source>
</evidence>
<gene>
    <name evidence="4" type="ORF">FBZ87_108104</name>
</gene>
<dbReference type="InterPro" id="IPR005151">
    <property type="entry name" value="Tail-specific_protease"/>
</dbReference>
<dbReference type="AlphaFoldDB" id="A0A560JK78"/>
<feature type="domain" description="Tail specific protease" evidence="3">
    <location>
        <begin position="109"/>
        <end position="303"/>
    </location>
</feature>
<evidence type="ECO:0000256" key="2">
    <source>
        <dbReference type="SAM" id="SignalP"/>
    </source>
</evidence>
<dbReference type="InterPro" id="IPR029045">
    <property type="entry name" value="ClpP/crotonase-like_dom_sf"/>
</dbReference>
<comment type="caution">
    <text evidence="4">The sequence shown here is derived from an EMBL/GenBank/DDBJ whole genome shotgun (WGS) entry which is preliminary data.</text>
</comment>
<dbReference type="Pfam" id="PF03572">
    <property type="entry name" value="Peptidase_S41"/>
    <property type="match status" value="1"/>
</dbReference>
<name>A0A560JK78_9PROT</name>
<dbReference type="Gene3D" id="3.90.226.10">
    <property type="entry name" value="2-enoyl-CoA Hydratase, Chain A, domain 1"/>
    <property type="match status" value="1"/>
</dbReference>
<dbReference type="PANTHER" id="PTHR11261:SF3">
    <property type="entry name" value="RETINOL-BINDING PROTEIN 3"/>
    <property type="match status" value="1"/>
</dbReference>
<protein>
    <submittedName>
        <fullName evidence="4">Peptidase S41-like protein</fullName>
    </submittedName>
</protein>
<sequence length="453" mass="47949">MSRALTLLAGACLLISTAVGAADAGPAPLDHGQVADAVATISRLLRDHYPLPDISARYGKVLARGLKAGRYDGQAPCPLAKRLTEDLRAEHADLHLSVRCDATPGDGPGTEEVVAGPYHGIAAVTVDPDLPVTTIRSPGPWTANEAGFASAAAAMALAARSHYVIIDVRGNGGGNGEIGVFLATYFFPLGQERLLVRGVHRDPAREEQEWTYGYVPGRRLADAKLYILVDAHTGSAAEGFAFGLQRAGRATIVGQTTAGAGIAGHLEDLPGGLSLFLPTKLLRAPDGGEGWEGVGVRPDVATEPGREKATAYDLIRADWSTARENPDFALTTTLPPERRPPPDTTATPWDLGQATLPQAERCRHTEPDPDDAGIRLMTNVCPQPITLEQRRSTNPTTLRLDTLDSGQTLATRATPPGGWRIMAVCPAGYRSSVLVTVDNITAISNGAYECVRE</sequence>
<dbReference type="EMBL" id="VITV01000008">
    <property type="protein sequence ID" value="TWB69814.1"/>
    <property type="molecule type" value="Genomic_DNA"/>
</dbReference>
<reference evidence="4 5" key="1">
    <citation type="submission" date="2019-06" db="EMBL/GenBank/DDBJ databases">
        <title>Genomic Encyclopedia of Type Strains, Phase IV (KMG-V): Genome sequencing to study the core and pangenomes of soil and plant-associated prokaryotes.</title>
        <authorList>
            <person name="Whitman W."/>
        </authorList>
    </citation>
    <scope>NUCLEOTIDE SEQUENCE [LARGE SCALE GENOMIC DNA]</scope>
    <source>
        <strain evidence="4 5">BR 12005</strain>
    </source>
</reference>